<name>A0A165KUQ7_EXIGL</name>
<protein>
    <submittedName>
        <fullName evidence="2">Uncharacterized protein</fullName>
    </submittedName>
</protein>
<sequence length="99" mass="10802">MFISSLTHLLSSLNACGLLFVHSRVLVTDFRLCYLRELKLVLGLDAADLSICQGSDIATAAVKLKINMSIASELSYLIAVVPPSQRPSHSVLGNDWSER</sequence>
<gene>
    <name evidence="2" type="ORF">EXIGLDRAFT_764835</name>
</gene>
<dbReference type="Proteomes" id="UP000077266">
    <property type="component" value="Unassembled WGS sequence"/>
</dbReference>
<dbReference type="InParanoid" id="A0A165KUQ7"/>
<keyword evidence="3" id="KW-1185">Reference proteome</keyword>
<evidence type="ECO:0000256" key="1">
    <source>
        <dbReference type="SAM" id="SignalP"/>
    </source>
</evidence>
<dbReference type="AlphaFoldDB" id="A0A165KUQ7"/>
<proteinExistence type="predicted"/>
<dbReference type="EMBL" id="KV425936">
    <property type="protein sequence ID" value="KZV96923.1"/>
    <property type="molecule type" value="Genomic_DNA"/>
</dbReference>
<feature type="chain" id="PRO_5007861130" evidence="1">
    <location>
        <begin position="24"/>
        <end position="99"/>
    </location>
</feature>
<accession>A0A165KUQ7</accession>
<evidence type="ECO:0000313" key="2">
    <source>
        <dbReference type="EMBL" id="KZV96923.1"/>
    </source>
</evidence>
<evidence type="ECO:0000313" key="3">
    <source>
        <dbReference type="Proteomes" id="UP000077266"/>
    </source>
</evidence>
<keyword evidence="1" id="KW-0732">Signal</keyword>
<organism evidence="2 3">
    <name type="scientific">Exidia glandulosa HHB12029</name>
    <dbReference type="NCBI Taxonomy" id="1314781"/>
    <lineage>
        <taxon>Eukaryota</taxon>
        <taxon>Fungi</taxon>
        <taxon>Dikarya</taxon>
        <taxon>Basidiomycota</taxon>
        <taxon>Agaricomycotina</taxon>
        <taxon>Agaricomycetes</taxon>
        <taxon>Auriculariales</taxon>
        <taxon>Exidiaceae</taxon>
        <taxon>Exidia</taxon>
    </lineage>
</organism>
<reference evidence="2 3" key="1">
    <citation type="journal article" date="2016" name="Mol. Biol. Evol.">
        <title>Comparative Genomics of Early-Diverging Mushroom-Forming Fungi Provides Insights into the Origins of Lignocellulose Decay Capabilities.</title>
        <authorList>
            <person name="Nagy L.G."/>
            <person name="Riley R."/>
            <person name="Tritt A."/>
            <person name="Adam C."/>
            <person name="Daum C."/>
            <person name="Floudas D."/>
            <person name="Sun H."/>
            <person name="Yadav J.S."/>
            <person name="Pangilinan J."/>
            <person name="Larsson K.H."/>
            <person name="Matsuura K."/>
            <person name="Barry K."/>
            <person name="Labutti K."/>
            <person name="Kuo R."/>
            <person name="Ohm R.A."/>
            <person name="Bhattacharya S.S."/>
            <person name="Shirouzu T."/>
            <person name="Yoshinaga Y."/>
            <person name="Martin F.M."/>
            <person name="Grigoriev I.V."/>
            <person name="Hibbett D.S."/>
        </authorList>
    </citation>
    <scope>NUCLEOTIDE SEQUENCE [LARGE SCALE GENOMIC DNA]</scope>
    <source>
        <strain evidence="2 3">HHB12029</strain>
    </source>
</reference>
<feature type="signal peptide" evidence="1">
    <location>
        <begin position="1"/>
        <end position="23"/>
    </location>
</feature>